<evidence type="ECO:0000313" key="2">
    <source>
        <dbReference type="Proteomes" id="UP001281410"/>
    </source>
</evidence>
<proteinExistence type="predicted"/>
<dbReference type="Proteomes" id="UP001281410">
    <property type="component" value="Unassembled WGS sequence"/>
</dbReference>
<dbReference type="EMBL" id="JANJYJ010000003">
    <property type="protein sequence ID" value="KAK3221687.1"/>
    <property type="molecule type" value="Genomic_DNA"/>
</dbReference>
<keyword evidence="2" id="KW-1185">Reference proteome</keyword>
<sequence length="118" mass="13668">MVVLAWIVEIQLEDGFQWRFSGFYGNPFLGQCSNSWDLFRRLREVENLPWVYGGDFNEILWMNEKAGGSDKSISGMSGFKQVVDDCDLIDLGFSGPRLTWNNKRAKEKMFKRDWTVSG</sequence>
<reference evidence="1" key="1">
    <citation type="journal article" date="2023" name="Plant J.">
        <title>Genome sequences and population genomics provide insights into the demographic history, inbreeding, and mutation load of two 'living fossil' tree species of Dipteronia.</title>
        <authorList>
            <person name="Feng Y."/>
            <person name="Comes H.P."/>
            <person name="Chen J."/>
            <person name="Zhu S."/>
            <person name="Lu R."/>
            <person name="Zhang X."/>
            <person name="Li P."/>
            <person name="Qiu J."/>
            <person name="Olsen K.M."/>
            <person name="Qiu Y."/>
        </authorList>
    </citation>
    <scope>NUCLEOTIDE SEQUENCE</scope>
    <source>
        <strain evidence="1">NBL</strain>
    </source>
</reference>
<dbReference type="AlphaFoldDB" id="A0AAE0APJ6"/>
<dbReference type="Gene3D" id="3.60.10.10">
    <property type="entry name" value="Endonuclease/exonuclease/phosphatase"/>
    <property type="match status" value="1"/>
</dbReference>
<gene>
    <name evidence="1" type="ORF">Dsin_008712</name>
</gene>
<dbReference type="InterPro" id="IPR036691">
    <property type="entry name" value="Endo/exonu/phosph_ase_sf"/>
</dbReference>
<protein>
    <submittedName>
        <fullName evidence="1">Uncharacterized protein</fullName>
    </submittedName>
</protein>
<organism evidence="1 2">
    <name type="scientific">Dipteronia sinensis</name>
    <dbReference type="NCBI Taxonomy" id="43782"/>
    <lineage>
        <taxon>Eukaryota</taxon>
        <taxon>Viridiplantae</taxon>
        <taxon>Streptophyta</taxon>
        <taxon>Embryophyta</taxon>
        <taxon>Tracheophyta</taxon>
        <taxon>Spermatophyta</taxon>
        <taxon>Magnoliopsida</taxon>
        <taxon>eudicotyledons</taxon>
        <taxon>Gunneridae</taxon>
        <taxon>Pentapetalae</taxon>
        <taxon>rosids</taxon>
        <taxon>malvids</taxon>
        <taxon>Sapindales</taxon>
        <taxon>Sapindaceae</taxon>
        <taxon>Hippocastanoideae</taxon>
        <taxon>Acereae</taxon>
        <taxon>Dipteronia</taxon>
    </lineage>
</organism>
<accession>A0AAE0APJ6</accession>
<dbReference type="SUPFAM" id="SSF56219">
    <property type="entry name" value="DNase I-like"/>
    <property type="match status" value="1"/>
</dbReference>
<dbReference type="PANTHER" id="PTHR33710">
    <property type="entry name" value="BNAC02G09200D PROTEIN"/>
    <property type="match status" value="1"/>
</dbReference>
<evidence type="ECO:0000313" key="1">
    <source>
        <dbReference type="EMBL" id="KAK3221687.1"/>
    </source>
</evidence>
<name>A0AAE0APJ6_9ROSI</name>
<dbReference type="PANTHER" id="PTHR33710:SF79">
    <property type="entry name" value="OS06G0205337 PROTEIN"/>
    <property type="match status" value="1"/>
</dbReference>
<comment type="caution">
    <text evidence="1">The sequence shown here is derived from an EMBL/GenBank/DDBJ whole genome shotgun (WGS) entry which is preliminary data.</text>
</comment>